<dbReference type="STRING" id="523791.Kkor_2393"/>
<dbReference type="InParanoid" id="C7R912"/>
<keyword evidence="1 3" id="KW-0658">Purine biosynthesis</keyword>
<evidence type="ECO:0000256" key="3">
    <source>
        <dbReference type="HAMAP-Rule" id="MF_01929"/>
    </source>
</evidence>
<comment type="function">
    <text evidence="3 4">Catalyzes the conversion of N5-carboxyaminoimidazole ribonucleotide (N5-CAIR) to 4-carboxy-5-aminoimidazole ribonucleotide (CAIR).</text>
</comment>
<dbReference type="AlphaFoldDB" id="C7R912"/>
<keyword evidence="8" id="KW-1185">Reference proteome</keyword>
<keyword evidence="7" id="KW-0456">Lyase</keyword>
<dbReference type="InterPro" id="IPR033747">
    <property type="entry name" value="PurE_ClassI"/>
</dbReference>
<dbReference type="PANTHER" id="PTHR23046:SF2">
    <property type="entry name" value="PHOSPHORIBOSYLAMINOIMIDAZOLE CARBOXYLASE"/>
    <property type="match status" value="1"/>
</dbReference>
<accession>C7R912</accession>
<evidence type="ECO:0000259" key="6">
    <source>
        <dbReference type="SMART" id="SM01001"/>
    </source>
</evidence>
<dbReference type="PANTHER" id="PTHR23046">
    <property type="entry name" value="PHOSPHORIBOSYLAMINOIMIDAZOLE CARBOXYLASE CATALYTIC SUBUNIT"/>
    <property type="match status" value="1"/>
</dbReference>
<evidence type="ECO:0000256" key="1">
    <source>
        <dbReference type="ARBA" id="ARBA00022755"/>
    </source>
</evidence>
<dbReference type="NCBIfam" id="TIGR01162">
    <property type="entry name" value="purE"/>
    <property type="match status" value="1"/>
</dbReference>
<comment type="pathway">
    <text evidence="3 4">Purine metabolism; IMP biosynthesis via de novo pathway; 5-amino-1-(5-phospho-D-ribosyl)imidazole-4-carboxylate from 5-amino-1-(5-phospho-D-ribosyl)imidazole (N5-CAIR route): step 2/2.</text>
</comment>
<evidence type="ECO:0000256" key="2">
    <source>
        <dbReference type="ARBA" id="ARBA00023235"/>
    </source>
</evidence>
<sequence>MSSSQTTPKVSIIMGSQSDWNSMQHATTVLDELDVAYETKIVSAHRTPNRLYQFCDEAAERGIEVIIAGAGGSAHLAGMAAAMTWLPVIAVPMSSKQLKGMDSLLSMVQMPKGVAVACQAIGDAGAFNGGLLAAQILSLHNPSLRKALQQWRAQQTASVAEEVAS</sequence>
<dbReference type="FunCoup" id="C7R912">
    <property type="interactions" value="424"/>
</dbReference>
<dbReference type="EC" id="5.4.99.18" evidence="3 4"/>
<comment type="catalytic activity">
    <reaction evidence="3 4">
        <text>5-carboxyamino-1-(5-phospho-D-ribosyl)imidazole + H(+) = 5-amino-1-(5-phospho-D-ribosyl)imidazole-4-carboxylate</text>
        <dbReference type="Rhea" id="RHEA:13193"/>
        <dbReference type="ChEBI" id="CHEBI:15378"/>
        <dbReference type="ChEBI" id="CHEBI:58730"/>
        <dbReference type="ChEBI" id="CHEBI:77657"/>
        <dbReference type="EC" id="5.4.99.18"/>
    </reaction>
</comment>
<dbReference type="UniPathway" id="UPA00074">
    <property type="reaction ID" value="UER00943"/>
</dbReference>
<dbReference type="GO" id="GO:0034023">
    <property type="term" value="F:5-(carboxyamino)imidazole ribonucleotide mutase activity"/>
    <property type="evidence" value="ECO:0007669"/>
    <property type="project" value="UniProtKB-UniRule"/>
</dbReference>
<dbReference type="InterPro" id="IPR000031">
    <property type="entry name" value="PurE_dom"/>
</dbReference>
<feature type="binding site" evidence="3 5">
    <location>
        <position position="19"/>
    </location>
    <ligand>
        <name>substrate</name>
    </ligand>
</feature>
<dbReference type="GO" id="GO:0016829">
    <property type="term" value="F:lyase activity"/>
    <property type="evidence" value="ECO:0007669"/>
    <property type="project" value="UniProtKB-KW"/>
</dbReference>
<dbReference type="GO" id="GO:0006189">
    <property type="term" value="P:'de novo' IMP biosynthetic process"/>
    <property type="evidence" value="ECO:0007669"/>
    <property type="project" value="UniProtKB-UniRule"/>
</dbReference>
<dbReference type="eggNOG" id="COG0041">
    <property type="taxonomic scope" value="Bacteria"/>
</dbReference>
<feature type="binding site" evidence="3 5">
    <location>
        <position position="46"/>
    </location>
    <ligand>
        <name>substrate</name>
    </ligand>
</feature>
<dbReference type="HOGENOM" id="CLU_094982_2_2_6"/>
<dbReference type="InterPro" id="IPR024694">
    <property type="entry name" value="PurE_prokaryotes"/>
</dbReference>
<organism evidence="7 8">
    <name type="scientific">Kangiella koreensis (strain DSM 16069 / JCM 12317 / KCTC 12182 / SW-125)</name>
    <dbReference type="NCBI Taxonomy" id="523791"/>
    <lineage>
        <taxon>Bacteria</taxon>
        <taxon>Pseudomonadati</taxon>
        <taxon>Pseudomonadota</taxon>
        <taxon>Gammaproteobacteria</taxon>
        <taxon>Kangiellales</taxon>
        <taxon>Kangiellaceae</taxon>
        <taxon>Kangiella</taxon>
    </lineage>
</organism>
<dbReference type="Gene3D" id="3.40.50.1970">
    <property type="match status" value="1"/>
</dbReference>
<evidence type="ECO:0000256" key="5">
    <source>
        <dbReference type="PIRSR" id="PIRSR001338-1"/>
    </source>
</evidence>
<dbReference type="EMBL" id="CP001707">
    <property type="protein sequence ID" value="ACV27802.1"/>
    <property type="molecule type" value="Genomic_DNA"/>
</dbReference>
<dbReference type="RefSeq" id="WP_015781407.1">
    <property type="nucleotide sequence ID" value="NC_013166.1"/>
</dbReference>
<dbReference type="SMART" id="SM01001">
    <property type="entry name" value="AIRC"/>
    <property type="match status" value="1"/>
</dbReference>
<name>C7R912_KANKD</name>
<evidence type="ECO:0000313" key="8">
    <source>
        <dbReference type="Proteomes" id="UP000001231"/>
    </source>
</evidence>
<gene>
    <name evidence="3" type="primary">purE</name>
    <name evidence="7" type="ordered locus">Kkor_2393</name>
</gene>
<keyword evidence="2 3" id="KW-0413">Isomerase</keyword>
<dbReference type="KEGG" id="kko:Kkor_2393"/>
<dbReference type="OrthoDB" id="9791908at2"/>
<dbReference type="HAMAP" id="MF_01929">
    <property type="entry name" value="PurE_classI"/>
    <property type="match status" value="1"/>
</dbReference>
<evidence type="ECO:0000313" key="7">
    <source>
        <dbReference type="EMBL" id="ACV27802.1"/>
    </source>
</evidence>
<dbReference type="PIRSF" id="PIRSF001338">
    <property type="entry name" value="AIR_carboxylase"/>
    <property type="match status" value="1"/>
</dbReference>
<dbReference type="Proteomes" id="UP000001231">
    <property type="component" value="Chromosome"/>
</dbReference>
<proteinExistence type="inferred from homology"/>
<protein>
    <recommendedName>
        <fullName evidence="3 4">N5-carboxyaminoimidazole ribonucleotide mutase</fullName>
        <shortName evidence="3 4">N5-CAIR mutase</shortName>
        <ecNumber evidence="3 4">5.4.99.18</ecNumber>
    </recommendedName>
    <alternativeName>
        <fullName evidence="3">5-(carboxyamino)imidazole ribonucleotide mutase</fullName>
    </alternativeName>
</protein>
<reference evidence="7 8" key="1">
    <citation type="journal article" date="2009" name="Stand. Genomic Sci.">
        <title>Complete genome sequence of Kangiella koreensis type strain (SW-125).</title>
        <authorList>
            <person name="Han C."/>
            <person name="Sikorski J."/>
            <person name="Lapidus A."/>
            <person name="Nolan M."/>
            <person name="Glavina Del Rio T."/>
            <person name="Tice H."/>
            <person name="Cheng J.F."/>
            <person name="Lucas S."/>
            <person name="Chen F."/>
            <person name="Copeland A."/>
            <person name="Ivanova N."/>
            <person name="Mavromatis K."/>
            <person name="Ovchinnikova G."/>
            <person name="Pati A."/>
            <person name="Bruce D."/>
            <person name="Goodwin L."/>
            <person name="Pitluck S."/>
            <person name="Chen A."/>
            <person name="Palaniappan K."/>
            <person name="Land M."/>
            <person name="Hauser L."/>
            <person name="Chang Y.J."/>
            <person name="Jeffries C.D."/>
            <person name="Chain P."/>
            <person name="Saunders E."/>
            <person name="Brettin T."/>
            <person name="Goker M."/>
            <person name="Tindall B.J."/>
            <person name="Bristow J."/>
            <person name="Eisen J.A."/>
            <person name="Markowitz V."/>
            <person name="Hugenholtz P."/>
            <person name="Kyrpides N.C."/>
            <person name="Klenk H.P."/>
            <person name="Detter J.C."/>
        </authorList>
    </citation>
    <scope>NUCLEOTIDE SEQUENCE [LARGE SCALE GENOMIC DNA]</scope>
    <source>
        <strain evidence="8">DSM 16069 / KCTC 12182 / SW-125</strain>
    </source>
</reference>
<dbReference type="SUPFAM" id="SSF52255">
    <property type="entry name" value="N5-CAIR mutase (phosphoribosylaminoimidazole carboxylase, PurE)"/>
    <property type="match status" value="1"/>
</dbReference>
<comment type="similarity">
    <text evidence="3">Belongs to the AIR carboxylase family. Class I subfamily.</text>
</comment>
<feature type="domain" description="PurE" evidence="6">
    <location>
        <begin position="8"/>
        <end position="159"/>
    </location>
</feature>
<feature type="binding site" evidence="3 5">
    <location>
        <position position="16"/>
    </location>
    <ligand>
        <name>substrate</name>
    </ligand>
</feature>
<evidence type="ECO:0000256" key="4">
    <source>
        <dbReference type="PIRNR" id="PIRNR001338"/>
    </source>
</evidence>
<dbReference type="Pfam" id="PF00731">
    <property type="entry name" value="AIRC"/>
    <property type="match status" value="1"/>
</dbReference>